<dbReference type="STRING" id="568069.A0A1J1I058"/>
<organism evidence="10 11">
    <name type="scientific">Clunio marinus</name>
    <dbReference type="NCBI Taxonomy" id="568069"/>
    <lineage>
        <taxon>Eukaryota</taxon>
        <taxon>Metazoa</taxon>
        <taxon>Ecdysozoa</taxon>
        <taxon>Arthropoda</taxon>
        <taxon>Hexapoda</taxon>
        <taxon>Insecta</taxon>
        <taxon>Pterygota</taxon>
        <taxon>Neoptera</taxon>
        <taxon>Endopterygota</taxon>
        <taxon>Diptera</taxon>
        <taxon>Nematocera</taxon>
        <taxon>Chironomoidea</taxon>
        <taxon>Chironomidae</taxon>
        <taxon>Clunio</taxon>
    </lineage>
</organism>
<keyword evidence="6" id="KW-0687">Ribonucleoprotein</keyword>
<dbReference type="PANTHER" id="PTHR11362">
    <property type="entry name" value="PHOSPHATIDYLETHANOLAMINE-BINDING PROTEIN"/>
    <property type="match status" value="1"/>
</dbReference>
<dbReference type="OrthoDB" id="2153661at2759"/>
<dbReference type="GO" id="GO:0005762">
    <property type="term" value="C:mitochondrial large ribosomal subunit"/>
    <property type="evidence" value="ECO:0007669"/>
    <property type="project" value="TreeGrafter"/>
</dbReference>
<evidence type="ECO:0000313" key="10">
    <source>
        <dbReference type="EMBL" id="CRK93170.1"/>
    </source>
</evidence>
<evidence type="ECO:0000256" key="6">
    <source>
        <dbReference type="ARBA" id="ARBA00023274"/>
    </source>
</evidence>
<comment type="similarity">
    <text evidence="7">Belongs to the phosphatidylethanolamine-binding protein family. Mitochondrion-specific ribosomal protein mL38 subfamily.</text>
</comment>
<keyword evidence="4" id="KW-0175">Coiled coil</keyword>
<dbReference type="InterPro" id="IPR008914">
    <property type="entry name" value="PEBP"/>
</dbReference>
<dbReference type="CDD" id="cd00866">
    <property type="entry name" value="PEBP_euk"/>
    <property type="match status" value="1"/>
</dbReference>
<reference evidence="10 11" key="1">
    <citation type="submission" date="2015-04" db="EMBL/GenBank/DDBJ databases">
        <authorList>
            <person name="Syromyatnikov M.Y."/>
            <person name="Popov V.N."/>
        </authorList>
    </citation>
    <scope>NUCLEOTIDE SEQUENCE [LARGE SCALE GENOMIC DNA]</scope>
</reference>
<dbReference type="EMBL" id="CVRI01000036">
    <property type="protein sequence ID" value="CRK93170.1"/>
    <property type="molecule type" value="Genomic_DNA"/>
</dbReference>
<evidence type="ECO:0000313" key="11">
    <source>
        <dbReference type="Proteomes" id="UP000183832"/>
    </source>
</evidence>
<protein>
    <recommendedName>
        <fullName evidence="8">Large ribosomal subunit protein mL38</fullName>
    </recommendedName>
    <alternativeName>
        <fullName evidence="9">39S ribosomal protein L38, mitochondrial</fullName>
    </alternativeName>
</protein>
<evidence type="ECO:0000256" key="7">
    <source>
        <dbReference type="ARBA" id="ARBA00038016"/>
    </source>
</evidence>
<dbReference type="Pfam" id="PF01161">
    <property type="entry name" value="PBP"/>
    <property type="match status" value="1"/>
</dbReference>
<keyword evidence="5" id="KW-0496">Mitochondrion</keyword>
<gene>
    <name evidence="10" type="ORF">CLUMA_CG006531</name>
</gene>
<accession>A0A1J1I058</accession>
<evidence type="ECO:0000256" key="1">
    <source>
        <dbReference type="ARBA" id="ARBA00004173"/>
    </source>
</evidence>
<proteinExistence type="inferred from homology"/>
<evidence type="ECO:0000256" key="9">
    <source>
        <dbReference type="ARBA" id="ARBA00041206"/>
    </source>
</evidence>
<sequence length="412" mass="48603">MQNMSSLIKLNYQVSTCSQLYKSFVRYYIRGKPPGIAKTLSQRLAMENREDPELSTRIDIGFPAPRPSRSTELKQRLEHLKKHRNDSNLEKLARNNTLNIDLDEVKKDWLATAGPLHIRKIAERYDIYGLFGKYAYFTPRLALDIKFKQSDDTYFPVYYGNRLKPSDAVNPPTVNFNHEFNVHGLDSKGKSFFTLVLTNPDGHFTQENKEYIHWMVGNIRDGDLLKGDTVVPFLQPFPAQGTGYQRYIFIMYKHDKELNFEEEKVKESNNLEMRTFSTYDFYRKYQDEMTPAGLSFFQADWDDSLTDFYHNVLNMKEPVYDYDYPEAILKKEKAFPLRQPFNLYLDRYNDPKEVNKRFLEEELAKTHPFDGPEPPFRFPNAQYLAANIPSWRKTEIRKARQKLGRINEIKKI</sequence>
<evidence type="ECO:0000256" key="2">
    <source>
        <dbReference type="ARBA" id="ARBA00022946"/>
    </source>
</evidence>
<keyword evidence="3" id="KW-0689">Ribosomal protein</keyword>
<dbReference type="InterPro" id="IPR036610">
    <property type="entry name" value="PEBP-like_sf"/>
</dbReference>
<dbReference type="AlphaFoldDB" id="A0A1J1I058"/>
<comment type="subcellular location">
    <subcellularLocation>
        <location evidence="1">Mitochondrion</location>
    </subcellularLocation>
</comment>
<evidence type="ECO:0000256" key="4">
    <source>
        <dbReference type="ARBA" id="ARBA00023054"/>
    </source>
</evidence>
<name>A0A1J1I058_9DIPT</name>
<dbReference type="FunFam" id="3.90.280.10:FF:000002">
    <property type="entry name" value="39S ribosomal protein L38, mitochondrial"/>
    <property type="match status" value="1"/>
</dbReference>
<dbReference type="SUPFAM" id="SSF49777">
    <property type="entry name" value="PEBP-like"/>
    <property type="match status" value="1"/>
</dbReference>
<evidence type="ECO:0000256" key="8">
    <source>
        <dbReference type="ARBA" id="ARBA00039444"/>
    </source>
</evidence>
<keyword evidence="2" id="KW-0809">Transit peptide</keyword>
<dbReference type="GO" id="GO:0005743">
    <property type="term" value="C:mitochondrial inner membrane"/>
    <property type="evidence" value="ECO:0007669"/>
    <property type="project" value="UniProtKB-ARBA"/>
</dbReference>
<keyword evidence="11" id="KW-1185">Reference proteome</keyword>
<dbReference type="Gene3D" id="3.90.280.10">
    <property type="entry name" value="PEBP-like"/>
    <property type="match status" value="1"/>
</dbReference>
<dbReference type="Proteomes" id="UP000183832">
    <property type="component" value="Unassembled WGS sequence"/>
</dbReference>
<evidence type="ECO:0000256" key="3">
    <source>
        <dbReference type="ARBA" id="ARBA00022980"/>
    </source>
</evidence>
<dbReference type="InterPro" id="IPR035810">
    <property type="entry name" value="PEBP_euk"/>
</dbReference>
<evidence type="ECO:0000256" key="5">
    <source>
        <dbReference type="ARBA" id="ARBA00023128"/>
    </source>
</evidence>
<dbReference type="PANTHER" id="PTHR11362:SF133">
    <property type="entry name" value="LARGE RIBOSOMAL SUBUNIT PROTEIN ML38"/>
    <property type="match status" value="1"/>
</dbReference>